<evidence type="ECO:0000313" key="1">
    <source>
        <dbReference type="EMBL" id="KAJ0021686.1"/>
    </source>
</evidence>
<name>A0ACC0XQZ8_9ROSI</name>
<keyword evidence="2" id="KW-1185">Reference proteome</keyword>
<dbReference type="EMBL" id="CM047746">
    <property type="protein sequence ID" value="KAJ0021686.1"/>
    <property type="molecule type" value="Genomic_DNA"/>
</dbReference>
<gene>
    <name evidence="1" type="ORF">Pint_31006</name>
</gene>
<proteinExistence type="predicted"/>
<organism evidence="1 2">
    <name type="scientific">Pistacia integerrima</name>
    <dbReference type="NCBI Taxonomy" id="434235"/>
    <lineage>
        <taxon>Eukaryota</taxon>
        <taxon>Viridiplantae</taxon>
        <taxon>Streptophyta</taxon>
        <taxon>Embryophyta</taxon>
        <taxon>Tracheophyta</taxon>
        <taxon>Spermatophyta</taxon>
        <taxon>Magnoliopsida</taxon>
        <taxon>eudicotyledons</taxon>
        <taxon>Gunneridae</taxon>
        <taxon>Pentapetalae</taxon>
        <taxon>rosids</taxon>
        <taxon>malvids</taxon>
        <taxon>Sapindales</taxon>
        <taxon>Anacardiaceae</taxon>
        <taxon>Pistacia</taxon>
    </lineage>
</organism>
<sequence>MACMKQTARKSIRGKAPHKQLAISFGDWRSEVATSFPVENCGFERDQKVPEEHRAFD</sequence>
<accession>A0ACC0XQZ8</accession>
<dbReference type="Proteomes" id="UP001163603">
    <property type="component" value="Chromosome 11"/>
</dbReference>
<protein>
    <submittedName>
        <fullName evidence="1">Uncharacterized protein</fullName>
    </submittedName>
</protein>
<reference evidence="2" key="1">
    <citation type="journal article" date="2023" name="G3 (Bethesda)">
        <title>Genome assembly and association tests identify interacting loci associated with vigor, precocity, and sex in interspecific pistachio rootstocks.</title>
        <authorList>
            <person name="Palmer W."/>
            <person name="Jacygrad E."/>
            <person name="Sagayaradj S."/>
            <person name="Cavanaugh K."/>
            <person name="Han R."/>
            <person name="Bertier L."/>
            <person name="Beede B."/>
            <person name="Kafkas S."/>
            <person name="Golino D."/>
            <person name="Preece J."/>
            <person name="Michelmore R."/>
        </authorList>
    </citation>
    <scope>NUCLEOTIDE SEQUENCE [LARGE SCALE GENOMIC DNA]</scope>
</reference>
<evidence type="ECO:0000313" key="2">
    <source>
        <dbReference type="Proteomes" id="UP001163603"/>
    </source>
</evidence>
<comment type="caution">
    <text evidence="1">The sequence shown here is derived from an EMBL/GenBank/DDBJ whole genome shotgun (WGS) entry which is preliminary data.</text>
</comment>